<keyword evidence="7 15" id="KW-0808">Transferase</keyword>
<dbReference type="GO" id="GO:0120550">
    <property type="term" value="F:methyltransferase cap2 activity"/>
    <property type="evidence" value="ECO:0007669"/>
    <property type="project" value="UniProtKB-EC"/>
</dbReference>
<evidence type="ECO:0000259" key="16">
    <source>
        <dbReference type="PROSITE" id="PS51614"/>
    </source>
</evidence>
<protein>
    <recommendedName>
        <fullName evidence="3">Cap-specific mRNA (nucleoside-2'-O-)-methyltransferase 2</fullName>
        <ecNumber evidence="2">2.1.1.296</ecNumber>
    </recommendedName>
    <alternativeName>
        <fullName evidence="13">Ferredoxin--NADP(+) reductase</fullName>
    </alternativeName>
</protein>
<dbReference type="Gene3D" id="3.40.50.12760">
    <property type="match status" value="1"/>
</dbReference>
<evidence type="ECO:0000256" key="2">
    <source>
        <dbReference type="ARBA" id="ARBA00012770"/>
    </source>
</evidence>
<evidence type="ECO:0000256" key="5">
    <source>
        <dbReference type="ARBA" id="ARBA00022603"/>
    </source>
</evidence>
<evidence type="ECO:0000256" key="3">
    <source>
        <dbReference type="ARBA" id="ARBA00021134"/>
    </source>
</evidence>
<dbReference type="Gene3D" id="3.40.50.720">
    <property type="entry name" value="NAD(P)-binding Rossmann-like Domain"/>
    <property type="match status" value="1"/>
</dbReference>
<keyword evidence="5 15" id="KW-0489">Methyltransferase</keyword>
<dbReference type="Gene3D" id="3.50.50.60">
    <property type="entry name" value="FAD/NAD(P)-binding domain"/>
    <property type="match status" value="1"/>
</dbReference>
<dbReference type="GO" id="GO:0032259">
    <property type="term" value="P:methylation"/>
    <property type="evidence" value="ECO:0007669"/>
    <property type="project" value="UniProtKB-KW"/>
</dbReference>
<dbReference type="InterPro" id="IPR050851">
    <property type="entry name" value="mRNA_Cap_2O-Ribose_MeTrfase"/>
</dbReference>
<dbReference type="GO" id="GO:0004483">
    <property type="term" value="F:methyltransferase cap1 activity"/>
    <property type="evidence" value="ECO:0007669"/>
    <property type="project" value="TreeGrafter"/>
</dbReference>
<dbReference type="OrthoDB" id="429597at2759"/>
<keyword evidence="18" id="KW-1185">Reference proteome</keyword>
<proteinExistence type="predicted"/>
<accession>E2A158</accession>
<evidence type="ECO:0000256" key="11">
    <source>
        <dbReference type="ARBA" id="ARBA00022982"/>
    </source>
</evidence>
<evidence type="ECO:0000256" key="10">
    <source>
        <dbReference type="ARBA" id="ARBA00022857"/>
    </source>
</evidence>
<evidence type="ECO:0000256" key="4">
    <source>
        <dbReference type="ARBA" id="ARBA00022448"/>
    </source>
</evidence>
<keyword evidence="6" id="KW-0285">Flavoprotein</keyword>
<feature type="binding site" evidence="15">
    <location>
        <position position="180"/>
    </location>
    <ligand>
        <name>S-adenosyl-L-methionine</name>
        <dbReference type="ChEBI" id="CHEBI:59789"/>
    </ligand>
</feature>
<keyword evidence="9" id="KW-0274">FAD</keyword>
<reference evidence="17 18" key="1">
    <citation type="journal article" date="2010" name="Science">
        <title>Genomic comparison of the ants Camponotus floridanus and Harpegnathos saltator.</title>
        <authorList>
            <person name="Bonasio R."/>
            <person name="Zhang G."/>
            <person name="Ye C."/>
            <person name="Mutti N.S."/>
            <person name="Fang X."/>
            <person name="Qin N."/>
            <person name="Donahue G."/>
            <person name="Yang P."/>
            <person name="Li Q."/>
            <person name="Li C."/>
            <person name="Zhang P."/>
            <person name="Huang Z."/>
            <person name="Berger S.L."/>
            <person name="Reinberg D."/>
            <person name="Wang J."/>
            <person name="Liebig J."/>
        </authorList>
    </citation>
    <scope>NUCLEOTIDE SEQUENCE [LARGE SCALE GENOMIC DNA]</scope>
    <source>
        <strain evidence="18">C129</strain>
    </source>
</reference>
<evidence type="ECO:0000313" key="17">
    <source>
        <dbReference type="EMBL" id="EFN72825.1"/>
    </source>
</evidence>
<feature type="binding site" evidence="15">
    <location>
        <position position="251"/>
    </location>
    <ligand>
        <name>S-adenosyl-L-methionine</name>
        <dbReference type="ChEBI" id="CHEBI:59789"/>
    </ligand>
</feature>
<evidence type="ECO:0000256" key="7">
    <source>
        <dbReference type="ARBA" id="ARBA00022679"/>
    </source>
</evidence>
<evidence type="ECO:0000256" key="13">
    <source>
        <dbReference type="ARBA" id="ARBA00030202"/>
    </source>
</evidence>
<evidence type="ECO:0000256" key="6">
    <source>
        <dbReference type="ARBA" id="ARBA00022630"/>
    </source>
</evidence>
<keyword evidence="12" id="KW-0560">Oxidoreductase</keyword>
<evidence type="ECO:0000256" key="8">
    <source>
        <dbReference type="ARBA" id="ARBA00022691"/>
    </source>
</evidence>
<gene>
    <name evidence="17" type="ORF">EAG_00906</name>
</gene>
<dbReference type="InterPro" id="IPR029063">
    <property type="entry name" value="SAM-dependent_MTases_sf"/>
</dbReference>
<dbReference type="GO" id="GO:0006370">
    <property type="term" value="P:7-methylguanosine mRNA capping"/>
    <property type="evidence" value="ECO:0007669"/>
    <property type="project" value="TreeGrafter"/>
</dbReference>
<evidence type="ECO:0000256" key="15">
    <source>
        <dbReference type="PROSITE-ProRule" id="PRU00946"/>
    </source>
</evidence>
<dbReference type="OMA" id="EFETISC"/>
<name>E2A158_CAMFO</name>
<dbReference type="GO" id="GO:0005634">
    <property type="term" value="C:nucleus"/>
    <property type="evidence" value="ECO:0007669"/>
    <property type="project" value="UniProtKB-ARBA"/>
</dbReference>
<dbReference type="Proteomes" id="UP000000311">
    <property type="component" value="Unassembled WGS sequence"/>
</dbReference>
<dbReference type="GO" id="GO:0005737">
    <property type="term" value="C:cytoplasm"/>
    <property type="evidence" value="ECO:0007669"/>
    <property type="project" value="TreeGrafter"/>
</dbReference>
<evidence type="ECO:0000256" key="1">
    <source>
        <dbReference type="ARBA" id="ARBA00001974"/>
    </source>
</evidence>
<organism evidence="18">
    <name type="scientific">Camponotus floridanus</name>
    <name type="common">Florida carpenter ant</name>
    <dbReference type="NCBI Taxonomy" id="104421"/>
    <lineage>
        <taxon>Eukaryota</taxon>
        <taxon>Metazoa</taxon>
        <taxon>Ecdysozoa</taxon>
        <taxon>Arthropoda</taxon>
        <taxon>Hexapoda</taxon>
        <taxon>Insecta</taxon>
        <taxon>Pterygota</taxon>
        <taxon>Neoptera</taxon>
        <taxon>Endopterygota</taxon>
        <taxon>Hymenoptera</taxon>
        <taxon>Apocrita</taxon>
        <taxon>Aculeata</taxon>
        <taxon>Formicoidea</taxon>
        <taxon>Formicidae</taxon>
        <taxon>Formicinae</taxon>
        <taxon>Camponotus</taxon>
    </lineage>
</organism>
<evidence type="ECO:0000256" key="12">
    <source>
        <dbReference type="ARBA" id="ARBA00023002"/>
    </source>
</evidence>
<feature type="binding site" evidence="15">
    <location>
        <position position="161"/>
    </location>
    <ligand>
        <name>S-adenosyl-L-methionine</name>
        <dbReference type="ChEBI" id="CHEBI:59789"/>
    </ligand>
</feature>
<dbReference type="FunFam" id="3.50.50.60:FF:000229">
    <property type="entry name" value="NADPH:adrenodoxin oxidoreductase, mitochondrial"/>
    <property type="match status" value="1"/>
</dbReference>
<keyword evidence="11" id="KW-0249">Electron transport</keyword>
<feature type="active site" description="Proton acceptor" evidence="15">
    <location>
        <position position="291"/>
    </location>
</feature>
<dbReference type="Pfam" id="PF01728">
    <property type="entry name" value="FtsJ"/>
    <property type="match status" value="1"/>
</dbReference>
<dbReference type="AlphaFoldDB" id="E2A158"/>
<dbReference type="PRINTS" id="PR00419">
    <property type="entry name" value="ADXRDTASE"/>
</dbReference>
<evidence type="ECO:0000256" key="9">
    <source>
        <dbReference type="ARBA" id="ARBA00022827"/>
    </source>
</evidence>
<dbReference type="STRING" id="104421.E2A158"/>
<sequence length="1106" mass="126406">MAEEKRNSFEVSQQKLQNKKIDKSRHAKLTYSIETLFEKYFTISDSQEQTQTYTLPEPESMFKASPWQLDNLQMLKNSLNEMKSRLNNFNLCEWQQHTNQMNKAGDIVSAVKKNIQAELVTQAWCKFYEIASNFFLVPLNEIHREENGKNFTSVHLCEAPGAFVAALNHWLKTNAPNVQWNWLATTLNPYCEGNSYDRMVADDRFIRHTLKHWCFGADNTGDIMDLRNLDIFIERCKLLNEKERILLVTADGSVDCTDVPGEQESAVAQLHLCETVACMHLLEKGGNFLLKLFTLFEHQSVCLMYLLSCVFHQVTVTKPASSKAGNSEMYVVCVNFKGRDYIAPYLNILRQHCSNGSPAKAMFNPRDIPDDFLRRLEECSEFFKCHQCQVIEDNISMFRTEKYNDILSTLKHVRRIVANKYLRDCRLSRIDPGNEIVGREVLEKSSNSFTNKKWRVDSYNERCKKQDLEPREHLSQICNEVMEIESPAEKSYTWHLRAPETVEIQTGRAFNKVRSSHFCDSRIHQILNKIDDIVRDTCSTVYFPSAEITREQTQQIDPLHEILSFQFVRDYDSHRTIAEIYDRLEKLRIGQTLVLVGYSLLTQLNVGLLHLLSDFFDNITVDIYDNEGYRIKLETYKHNDKAFNDLREIFTASQNARKDNMIIWSIIPITILYGPAGFYAAQQLLKSSGDVRVDILEKLPVPFGLVRFGVAPDHPEVKNVINTFHKTATNPRVQFLGNVNVGTDITIDQLRNFYHAVLLTYGAQKDRLLNIPGEHLNNVISGRRFVGWYNGIPADKDLDINLDMEEVIVLGQGNVAIDITRILLTPIDKLKNTDITSFALERLSHSRVRKVSMVGRRGPLQAAFTIAELRELLKLENCKNLWRLQDFTGVRDIVPTLARPRKRLTELMLKSLEESVSDSTQTKELNPIFLRSPVEFHGDDDLQSIRFAVNRLQGDAFQDQVAEATNEFETISCGLAVRSIGYKSVQIDSSIPFDGKKGRVMNKDGKVDANLYSAGWAATGPVGVILLTMTNAFQVGSLVCNELISSTENKAGSNGVRDILNAKGIQIVSYEDWQKIDRVEQDRGKQLGKPREKIVDVIEMLNIAAK</sequence>
<dbReference type="SUPFAM" id="SSF51971">
    <property type="entry name" value="Nucleotide-binding domain"/>
    <property type="match status" value="1"/>
</dbReference>
<comment type="catalytic activity">
    <reaction evidence="14">
        <text>a 5'-end (N(7)-methyl 5'-triphosphoguanosine)-(2'-O-methyl-ribonucleoside)-(ribonucleotide) in mRNA + S-adenosyl-L-methionine = a 5'-end (N(7)-methyl 5'-triphosphoguanosine)-(2'-O-methyl-ribonucleoside)-(2'-O-methyl-ribonucleotide) in mRNA + S-adenosyl-L-homocysteine + H(+)</text>
        <dbReference type="Rhea" id="RHEA:67024"/>
        <dbReference type="Rhea" id="RHEA-COMP:17169"/>
        <dbReference type="Rhea" id="RHEA-COMP:17170"/>
        <dbReference type="ChEBI" id="CHEBI:15378"/>
        <dbReference type="ChEBI" id="CHEBI:57856"/>
        <dbReference type="ChEBI" id="CHEBI:59789"/>
        <dbReference type="ChEBI" id="CHEBI:167612"/>
        <dbReference type="ChEBI" id="CHEBI:167614"/>
        <dbReference type="EC" id="2.1.1.296"/>
    </reaction>
</comment>
<dbReference type="GO" id="GO:0016491">
    <property type="term" value="F:oxidoreductase activity"/>
    <property type="evidence" value="ECO:0007669"/>
    <property type="project" value="UniProtKB-KW"/>
</dbReference>
<evidence type="ECO:0000256" key="14">
    <source>
        <dbReference type="ARBA" id="ARBA00049477"/>
    </source>
</evidence>
<dbReference type="PANTHER" id="PTHR16121:SF2">
    <property type="entry name" value="CAP-SPECIFIC MRNA (NUCLEOSIDE-2'-O-)-METHYLTRANSFERASE 2"/>
    <property type="match status" value="1"/>
</dbReference>
<dbReference type="PROSITE" id="PS51614">
    <property type="entry name" value="SAM_MT_ADRIFT"/>
    <property type="match status" value="1"/>
</dbReference>
<keyword evidence="10" id="KW-0521">NADP</keyword>
<keyword evidence="4" id="KW-0813">Transport</keyword>
<keyword evidence="8 15" id="KW-0949">S-adenosyl-L-methionine</keyword>
<dbReference type="InterPro" id="IPR036188">
    <property type="entry name" value="FAD/NAD-bd_sf"/>
</dbReference>
<dbReference type="InterPro" id="IPR025807">
    <property type="entry name" value="Adrift-typ_MeTrfase"/>
</dbReference>
<comment type="cofactor">
    <cofactor evidence="1">
        <name>FAD</name>
        <dbReference type="ChEBI" id="CHEBI:57692"/>
    </cofactor>
</comment>
<dbReference type="SUPFAM" id="SSF53335">
    <property type="entry name" value="S-adenosyl-L-methionine-dependent methyltransferases"/>
    <property type="match status" value="1"/>
</dbReference>
<dbReference type="InterPro" id="IPR002877">
    <property type="entry name" value="RNA_MeTrfase_FtsJ_dom"/>
</dbReference>
<dbReference type="PANTHER" id="PTHR16121">
    <property type="entry name" value="CAP-SPECIFIC MRNA (NUCLEOSIDE-2'-O-)-METHYLTRANSFERASE 1-RELATED"/>
    <property type="match status" value="1"/>
</dbReference>
<dbReference type="EC" id="2.1.1.296" evidence="2"/>
<feature type="domain" description="Adrift-type SAM-dependent 2'-O-MTase" evidence="16">
    <location>
        <begin position="118"/>
        <end position="338"/>
    </location>
</feature>
<dbReference type="EMBL" id="GL435707">
    <property type="protein sequence ID" value="EFN72825.1"/>
    <property type="molecule type" value="Genomic_DNA"/>
</dbReference>
<dbReference type="InParanoid" id="E2A158"/>
<evidence type="ECO:0000313" key="18">
    <source>
        <dbReference type="Proteomes" id="UP000000311"/>
    </source>
</evidence>